<proteinExistence type="predicted"/>
<dbReference type="Gene3D" id="3.30.2020.10">
    <property type="entry name" value="NE0471-like N-terminal domain"/>
    <property type="match status" value="1"/>
</dbReference>
<organism evidence="1 2">
    <name type="scientific">Chlorobaculum limnaeum</name>
    <dbReference type="NCBI Taxonomy" id="274537"/>
    <lineage>
        <taxon>Bacteria</taxon>
        <taxon>Pseudomonadati</taxon>
        <taxon>Chlorobiota</taxon>
        <taxon>Chlorobiia</taxon>
        <taxon>Chlorobiales</taxon>
        <taxon>Chlorobiaceae</taxon>
        <taxon>Chlorobaculum</taxon>
    </lineage>
</organism>
<reference evidence="1" key="1">
    <citation type="submission" date="2016-09" db="EMBL/GenBank/DDBJ databases">
        <title>Genome sequence of Chlorobaculum limnaeum.</title>
        <authorList>
            <person name="Liu Z."/>
            <person name="Tank M."/>
            <person name="Bryant D.A."/>
        </authorList>
    </citation>
    <scope>NUCLEOTIDE SEQUENCE [LARGE SCALE GENOMIC DNA]</scope>
    <source>
        <strain evidence="1">DSM 1677</strain>
    </source>
</reference>
<sequence length="99" mass="11640">MKHEFVKIIGVDVLDNYYLRVHFDNGTVKEIDLESVLYGELYEPLRDPDFFRQVMVDDEVGTVVWPNGADFDPDLLYTWDEHVKAFASQMRKVEHSCNQ</sequence>
<evidence type="ECO:0000313" key="2">
    <source>
        <dbReference type="Proteomes" id="UP000095185"/>
    </source>
</evidence>
<evidence type="ECO:0008006" key="3">
    <source>
        <dbReference type="Google" id="ProtNLM"/>
    </source>
</evidence>
<dbReference type="AlphaFoldDB" id="A0A1D8D866"/>
<dbReference type="Proteomes" id="UP000095185">
    <property type="component" value="Chromosome"/>
</dbReference>
<dbReference type="KEGG" id="clz:BIU88_09870"/>
<accession>A0A1D8D866</accession>
<dbReference type="RefSeq" id="WP_069810600.1">
    <property type="nucleotide sequence ID" value="NZ_CP017305.1"/>
</dbReference>
<gene>
    <name evidence="1" type="ORF">BIU88_09870</name>
</gene>
<keyword evidence="2" id="KW-1185">Reference proteome</keyword>
<dbReference type="Pfam" id="PF10387">
    <property type="entry name" value="DUF2442"/>
    <property type="match status" value="1"/>
</dbReference>
<name>A0A1D8D866_CHLLM</name>
<dbReference type="STRING" id="274537.BIU88_09870"/>
<evidence type="ECO:0000313" key="1">
    <source>
        <dbReference type="EMBL" id="AOS84408.1"/>
    </source>
</evidence>
<dbReference type="SUPFAM" id="SSF143880">
    <property type="entry name" value="NE0471 N-terminal domain-like"/>
    <property type="match status" value="1"/>
</dbReference>
<protein>
    <recommendedName>
        <fullName evidence="3">Molybdopterin-guanine dinucleotide biosynthesis protein A</fullName>
    </recommendedName>
</protein>
<dbReference type="InterPro" id="IPR036782">
    <property type="entry name" value="NE0471-like_N"/>
</dbReference>
<dbReference type="OrthoDB" id="9803723at2"/>
<dbReference type="InterPro" id="IPR018841">
    <property type="entry name" value="DUF2442"/>
</dbReference>
<dbReference type="EMBL" id="CP017305">
    <property type="protein sequence ID" value="AOS84408.1"/>
    <property type="molecule type" value="Genomic_DNA"/>
</dbReference>